<gene>
    <name evidence="2" type="ORF">SAMN05660909_03784</name>
</gene>
<dbReference type="SUPFAM" id="SSF52540">
    <property type="entry name" value="P-loop containing nucleoside triphosphate hydrolases"/>
    <property type="match status" value="1"/>
</dbReference>
<dbReference type="Gene3D" id="3.40.50.300">
    <property type="entry name" value="P-loop containing nucleotide triphosphate hydrolases"/>
    <property type="match status" value="1"/>
</dbReference>
<evidence type="ECO:0000313" key="3">
    <source>
        <dbReference type="Proteomes" id="UP000199656"/>
    </source>
</evidence>
<protein>
    <recommendedName>
        <fullName evidence="1">ATPase AAA-type core domain-containing protein</fullName>
    </recommendedName>
</protein>
<evidence type="ECO:0000313" key="2">
    <source>
        <dbReference type="EMBL" id="SEA85556.1"/>
    </source>
</evidence>
<name>A0A1H4EKV2_9BACT</name>
<dbReference type="InterPro" id="IPR027417">
    <property type="entry name" value="P-loop_NTPase"/>
</dbReference>
<evidence type="ECO:0000259" key="1">
    <source>
        <dbReference type="Pfam" id="PF13304"/>
    </source>
</evidence>
<dbReference type="Pfam" id="PF13304">
    <property type="entry name" value="AAA_21"/>
    <property type="match status" value="1"/>
</dbReference>
<dbReference type="PANTHER" id="PTHR40396">
    <property type="entry name" value="ATPASE-LIKE PROTEIN"/>
    <property type="match status" value="1"/>
</dbReference>
<feature type="domain" description="ATPase AAA-type core" evidence="1">
    <location>
        <begin position="44"/>
        <end position="387"/>
    </location>
</feature>
<keyword evidence="3" id="KW-1185">Reference proteome</keyword>
<dbReference type="EMBL" id="FNRL01000019">
    <property type="protein sequence ID" value="SEA85556.1"/>
    <property type="molecule type" value="Genomic_DNA"/>
</dbReference>
<organism evidence="2 3">
    <name type="scientific">Chitinophaga terrae</name>
    <name type="common">ex Kim and Jung 2007</name>
    <dbReference type="NCBI Taxonomy" id="408074"/>
    <lineage>
        <taxon>Bacteria</taxon>
        <taxon>Pseudomonadati</taxon>
        <taxon>Bacteroidota</taxon>
        <taxon>Chitinophagia</taxon>
        <taxon>Chitinophagales</taxon>
        <taxon>Chitinophagaceae</taxon>
        <taxon>Chitinophaga</taxon>
    </lineage>
</organism>
<dbReference type="GO" id="GO:0016887">
    <property type="term" value="F:ATP hydrolysis activity"/>
    <property type="evidence" value="ECO:0007669"/>
    <property type="project" value="InterPro"/>
</dbReference>
<dbReference type="OrthoDB" id="9809324at2"/>
<dbReference type="STRING" id="408074.SAMN05660909_03784"/>
<sequence length="453" mass="52599">MLVRFIVGNLFSFKEVTEFNMLPGRFSRLPHHVFERGGVSLLKLNAIYGANGAGKSNFIHALALFRDFLIDGKMPLDLITETFKFDPESKQKNVYLGVEFIKNEVPYYYGLTINQGIIVEEELQISGLDKKVDKTLFLRKDKADEADLELSFSDEVNKDPEAALFPQFLKNEILERNVPVLYHMRNRHNRIFEPFKNALDWFERSLELILPFSRPGGMAIRLEKDKAFHQFAVDIMRSFNTGIHDIQVKTIPIEEFFGEDNKQEAERIAAELRARPGNGKFIRTQWEEAVFVLENNLPVTKRIELTHVEDNGATQFLLSEESDGTRRLLDYIPALFNAVNREKVFFIDEIERSIHPLLIKELIRKFSHDPNTKGQLIFSTHESNLLDQDIFRPDEIWFAEKNKQGATQLYALSEFKEHHTIDIRKGYLNGRYGGIPFLGNLKDLNWEQYAETH</sequence>
<proteinExistence type="predicted"/>
<reference evidence="3" key="1">
    <citation type="submission" date="2016-10" db="EMBL/GenBank/DDBJ databases">
        <authorList>
            <person name="Varghese N."/>
            <person name="Submissions S."/>
        </authorList>
    </citation>
    <scope>NUCLEOTIDE SEQUENCE [LARGE SCALE GENOMIC DNA]</scope>
    <source>
        <strain evidence="3">DSM 23920</strain>
    </source>
</reference>
<dbReference type="InterPro" id="IPR003959">
    <property type="entry name" value="ATPase_AAA_core"/>
</dbReference>
<accession>A0A1H4EKV2</accession>
<dbReference type="Proteomes" id="UP000199656">
    <property type="component" value="Unassembled WGS sequence"/>
</dbReference>
<dbReference type="RefSeq" id="WP_089763493.1">
    <property type="nucleotide sequence ID" value="NZ_BKAT01000032.1"/>
</dbReference>
<dbReference type="GO" id="GO:0005524">
    <property type="term" value="F:ATP binding"/>
    <property type="evidence" value="ECO:0007669"/>
    <property type="project" value="InterPro"/>
</dbReference>
<dbReference type="PANTHER" id="PTHR40396:SF1">
    <property type="entry name" value="ATPASE AAA-TYPE CORE DOMAIN-CONTAINING PROTEIN"/>
    <property type="match status" value="1"/>
</dbReference>
<dbReference type="AlphaFoldDB" id="A0A1H4EKV2"/>